<comment type="function">
    <text evidence="5">Attaches a formyl group to the free amino group of methionyl-tRNA(fMet). The formyl group appears to play a dual role in the initiator identity of N-formylmethionyl-tRNA by promoting its recognition by IF2 and preventing the misappropriation of this tRNA by the elongation apparatus.</text>
</comment>
<dbReference type="Pfam" id="PF00551">
    <property type="entry name" value="Formyl_trans_N"/>
    <property type="match status" value="1"/>
</dbReference>
<evidence type="ECO:0000256" key="1">
    <source>
        <dbReference type="ARBA" id="ARBA00010699"/>
    </source>
</evidence>
<dbReference type="CDD" id="cd08646">
    <property type="entry name" value="FMT_core_Met-tRNA-FMT_N"/>
    <property type="match status" value="1"/>
</dbReference>
<dbReference type="GO" id="GO:0004479">
    <property type="term" value="F:methionyl-tRNA formyltransferase activity"/>
    <property type="evidence" value="ECO:0007669"/>
    <property type="project" value="UniProtKB-UniRule"/>
</dbReference>
<dbReference type="InterPro" id="IPR011034">
    <property type="entry name" value="Formyl_transferase-like_C_sf"/>
</dbReference>
<evidence type="ECO:0000313" key="8">
    <source>
        <dbReference type="EMBL" id="PSR31554.1"/>
    </source>
</evidence>
<keyword evidence="3 5" id="KW-0808">Transferase</keyword>
<dbReference type="HAMAP" id="MF_00182">
    <property type="entry name" value="Formyl_trans"/>
    <property type="match status" value="1"/>
</dbReference>
<dbReference type="NCBIfam" id="TIGR00460">
    <property type="entry name" value="fmt"/>
    <property type="match status" value="1"/>
</dbReference>
<dbReference type="PANTHER" id="PTHR11138">
    <property type="entry name" value="METHIONYL-TRNA FORMYLTRANSFERASE"/>
    <property type="match status" value="1"/>
</dbReference>
<comment type="caution">
    <text evidence="8">The sequence shown here is derived from an EMBL/GenBank/DDBJ whole genome shotgun (WGS) entry which is preliminary data.</text>
</comment>
<reference evidence="8 9" key="1">
    <citation type="journal article" date="2014" name="BMC Genomics">
        <title>Comparison of environmental and isolate Sulfobacillus genomes reveals diverse carbon, sulfur, nitrogen, and hydrogen metabolisms.</title>
        <authorList>
            <person name="Justice N.B."/>
            <person name="Norman A."/>
            <person name="Brown C.T."/>
            <person name="Singh A."/>
            <person name="Thomas B.C."/>
            <person name="Banfield J.F."/>
        </authorList>
    </citation>
    <scope>NUCLEOTIDE SEQUENCE [LARGE SCALE GENOMIC DNA]</scope>
    <source>
        <strain evidence="8">AMDSBA1</strain>
    </source>
</reference>
<evidence type="ECO:0000256" key="2">
    <source>
        <dbReference type="ARBA" id="ARBA00012261"/>
    </source>
</evidence>
<feature type="domain" description="Formyl transferase C-terminal" evidence="7">
    <location>
        <begin position="205"/>
        <end position="296"/>
    </location>
</feature>
<dbReference type="GO" id="GO:0005829">
    <property type="term" value="C:cytosol"/>
    <property type="evidence" value="ECO:0007669"/>
    <property type="project" value="TreeGrafter"/>
</dbReference>
<dbReference type="Gene3D" id="3.40.50.12230">
    <property type="match status" value="1"/>
</dbReference>
<name>A0A2T2XAM2_9FIRM</name>
<dbReference type="InterPro" id="IPR001555">
    <property type="entry name" value="GART_AS"/>
</dbReference>
<evidence type="ECO:0000256" key="4">
    <source>
        <dbReference type="ARBA" id="ARBA00022917"/>
    </source>
</evidence>
<dbReference type="Proteomes" id="UP000242699">
    <property type="component" value="Unassembled WGS sequence"/>
</dbReference>
<gene>
    <name evidence="5" type="primary">fmt</name>
    <name evidence="8" type="ORF">C7B43_02340</name>
</gene>
<dbReference type="SUPFAM" id="SSF53328">
    <property type="entry name" value="Formyltransferase"/>
    <property type="match status" value="1"/>
</dbReference>
<dbReference type="InterPro" id="IPR005794">
    <property type="entry name" value="Fmt"/>
</dbReference>
<dbReference type="SUPFAM" id="SSF50486">
    <property type="entry name" value="FMT C-terminal domain-like"/>
    <property type="match status" value="1"/>
</dbReference>
<evidence type="ECO:0000256" key="3">
    <source>
        <dbReference type="ARBA" id="ARBA00022679"/>
    </source>
</evidence>
<dbReference type="EC" id="2.1.2.9" evidence="2 5"/>
<sequence length="305" mass="33882">MRRILFMGTPEYARIILEGLMALGNLNIRVVTKPDTPQGRHLRLTPSPAAQAAEMAGLEVDKPVRLLDFKDTWVKWEPDLIITAAYGKILRPWLLNLPRYGTYNLHASLLPRWRGPNPIAWAIREGDTITGVTLMKVDEGVDTGDIVATRSVPILPNVTAGDLTQILAREARDLLIEYLDRLFSGKIALLPQDPKQAVYAGKFDAGDSHIRWNQPAQVIDRLVRSMTPEPGAYTICHGVRVKVVQSAYDKGEQPVGWAELNGNDWHVGTTDGVVVVKRIKPAGKKEMTPGDFQRGLRTLGRVVCE</sequence>
<dbReference type="Pfam" id="PF02911">
    <property type="entry name" value="Formyl_trans_C"/>
    <property type="match status" value="1"/>
</dbReference>
<dbReference type="PANTHER" id="PTHR11138:SF5">
    <property type="entry name" value="METHIONYL-TRNA FORMYLTRANSFERASE, MITOCHONDRIAL"/>
    <property type="match status" value="1"/>
</dbReference>
<dbReference type="CDD" id="cd08704">
    <property type="entry name" value="Met_tRNA_FMT_C"/>
    <property type="match status" value="1"/>
</dbReference>
<comment type="catalytic activity">
    <reaction evidence="5">
        <text>L-methionyl-tRNA(fMet) + (6R)-10-formyltetrahydrofolate = N-formyl-L-methionyl-tRNA(fMet) + (6S)-5,6,7,8-tetrahydrofolate + H(+)</text>
        <dbReference type="Rhea" id="RHEA:24380"/>
        <dbReference type="Rhea" id="RHEA-COMP:9952"/>
        <dbReference type="Rhea" id="RHEA-COMP:9953"/>
        <dbReference type="ChEBI" id="CHEBI:15378"/>
        <dbReference type="ChEBI" id="CHEBI:57453"/>
        <dbReference type="ChEBI" id="CHEBI:78530"/>
        <dbReference type="ChEBI" id="CHEBI:78844"/>
        <dbReference type="ChEBI" id="CHEBI:195366"/>
        <dbReference type="EC" id="2.1.2.9"/>
    </reaction>
</comment>
<evidence type="ECO:0000259" key="6">
    <source>
        <dbReference type="Pfam" id="PF00551"/>
    </source>
</evidence>
<proteinExistence type="inferred from homology"/>
<comment type="similarity">
    <text evidence="1 5">Belongs to the Fmt family.</text>
</comment>
<keyword evidence="4 5" id="KW-0648">Protein biosynthesis</keyword>
<accession>A0A2T2XAM2</accession>
<dbReference type="AlphaFoldDB" id="A0A2T2XAM2"/>
<evidence type="ECO:0000259" key="7">
    <source>
        <dbReference type="Pfam" id="PF02911"/>
    </source>
</evidence>
<feature type="domain" description="Formyl transferase N-terminal" evidence="6">
    <location>
        <begin position="3"/>
        <end position="177"/>
    </location>
</feature>
<dbReference type="InterPro" id="IPR041711">
    <property type="entry name" value="Met-tRNA-FMT_N"/>
</dbReference>
<feature type="binding site" evidence="5">
    <location>
        <begin position="108"/>
        <end position="111"/>
    </location>
    <ligand>
        <name>(6S)-5,6,7,8-tetrahydrofolate</name>
        <dbReference type="ChEBI" id="CHEBI:57453"/>
    </ligand>
</feature>
<organism evidence="8 9">
    <name type="scientific">Sulfobacillus benefaciens</name>
    <dbReference type="NCBI Taxonomy" id="453960"/>
    <lineage>
        <taxon>Bacteria</taxon>
        <taxon>Bacillati</taxon>
        <taxon>Bacillota</taxon>
        <taxon>Clostridia</taxon>
        <taxon>Eubacteriales</taxon>
        <taxon>Clostridiales Family XVII. Incertae Sedis</taxon>
        <taxon>Sulfobacillus</taxon>
    </lineage>
</organism>
<dbReference type="InterPro" id="IPR036477">
    <property type="entry name" value="Formyl_transf_N_sf"/>
</dbReference>
<protein>
    <recommendedName>
        <fullName evidence="2 5">Methionyl-tRNA formyltransferase</fullName>
        <ecNumber evidence="2 5">2.1.2.9</ecNumber>
    </recommendedName>
</protein>
<dbReference type="InterPro" id="IPR005793">
    <property type="entry name" value="Formyl_trans_C"/>
</dbReference>
<dbReference type="PROSITE" id="PS00373">
    <property type="entry name" value="GART"/>
    <property type="match status" value="1"/>
</dbReference>
<dbReference type="InterPro" id="IPR044135">
    <property type="entry name" value="Met-tRNA-FMT_C"/>
</dbReference>
<evidence type="ECO:0000256" key="5">
    <source>
        <dbReference type="HAMAP-Rule" id="MF_00182"/>
    </source>
</evidence>
<dbReference type="EMBL" id="PXYT01000002">
    <property type="protein sequence ID" value="PSR31554.1"/>
    <property type="molecule type" value="Genomic_DNA"/>
</dbReference>
<evidence type="ECO:0000313" key="9">
    <source>
        <dbReference type="Proteomes" id="UP000242699"/>
    </source>
</evidence>
<dbReference type="InterPro" id="IPR002376">
    <property type="entry name" value="Formyl_transf_N"/>
</dbReference>